<dbReference type="PROSITE" id="PS01124">
    <property type="entry name" value="HTH_ARAC_FAMILY_2"/>
    <property type="match status" value="1"/>
</dbReference>
<keyword evidence="1" id="KW-0805">Transcription regulation</keyword>
<keyword evidence="3" id="KW-0010">Activator</keyword>
<evidence type="ECO:0000256" key="4">
    <source>
        <dbReference type="ARBA" id="ARBA00023163"/>
    </source>
</evidence>
<evidence type="ECO:0000313" key="7">
    <source>
        <dbReference type="EMBL" id="AOO82540.1"/>
    </source>
</evidence>
<gene>
    <name evidence="7" type="ORF">BHK69_20715</name>
</gene>
<dbReference type="Gene3D" id="1.10.10.60">
    <property type="entry name" value="Homeodomain-like"/>
    <property type="match status" value="1"/>
</dbReference>
<dbReference type="InterPro" id="IPR009057">
    <property type="entry name" value="Homeodomain-like_sf"/>
</dbReference>
<dbReference type="PANTHER" id="PTHR46796:SF2">
    <property type="entry name" value="TRANSCRIPTIONAL REGULATORY PROTEIN"/>
    <property type="match status" value="1"/>
</dbReference>
<dbReference type="InterPro" id="IPR018062">
    <property type="entry name" value="HTH_AraC-typ_CS"/>
</dbReference>
<dbReference type="AlphaFoldDB" id="A0A1D7U578"/>
<evidence type="ECO:0000259" key="6">
    <source>
        <dbReference type="PROSITE" id="PS01124"/>
    </source>
</evidence>
<dbReference type="OrthoDB" id="110167at2"/>
<evidence type="ECO:0000256" key="1">
    <source>
        <dbReference type="ARBA" id="ARBA00023015"/>
    </source>
</evidence>
<evidence type="ECO:0000256" key="2">
    <source>
        <dbReference type="ARBA" id="ARBA00023125"/>
    </source>
</evidence>
<dbReference type="GO" id="GO:0043565">
    <property type="term" value="F:sequence-specific DNA binding"/>
    <property type="evidence" value="ECO:0007669"/>
    <property type="project" value="InterPro"/>
</dbReference>
<evidence type="ECO:0000256" key="5">
    <source>
        <dbReference type="SAM" id="MobiDB-lite"/>
    </source>
</evidence>
<dbReference type="STRING" id="1526658.BHK69_20715"/>
<name>A0A1D7U578_9HYPH</name>
<sequence>MAQSISEPEPGGLERSCGPSHGDWLRAGPGSDGIERIEAFFSGHAYDPHRHDTYALGLTLSGVQSFDYRGSRQDSRAGNAIVLHPDEIHNGRAGVESGFRYRMLYLEPRLLREALGNEARALPFISAAVSSDPRLVRAIARGVRAIEAPLAADEAEDIVLGLAEALLALDPSAARVAGSRHAQAASERVRRFLDAHLERVVTSGELEAVAGLDRFALARHFRASFGTSPYNYLVMRRLDRARAMLRSGLEIADIAAACGFADQSHLTRQFRRAFGVTPGRWRKLHRHPEGGWP</sequence>
<dbReference type="Pfam" id="PF02311">
    <property type="entry name" value="AraC_binding"/>
    <property type="match status" value="1"/>
</dbReference>
<dbReference type="InterPro" id="IPR020449">
    <property type="entry name" value="Tscrpt_reg_AraC-type_HTH"/>
</dbReference>
<feature type="domain" description="HTH araC/xylS-type" evidence="6">
    <location>
        <begin position="187"/>
        <end position="284"/>
    </location>
</feature>
<keyword evidence="4" id="KW-0804">Transcription</keyword>
<dbReference type="SUPFAM" id="SSF46689">
    <property type="entry name" value="Homeodomain-like"/>
    <property type="match status" value="2"/>
</dbReference>
<organism evidence="7 8">
    <name type="scientific">Bosea vaviloviae</name>
    <dbReference type="NCBI Taxonomy" id="1526658"/>
    <lineage>
        <taxon>Bacteria</taxon>
        <taxon>Pseudomonadati</taxon>
        <taxon>Pseudomonadota</taxon>
        <taxon>Alphaproteobacteria</taxon>
        <taxon>Hyphomicrobiales</taxon>
        <taxon>Boseaceae</taxon>
        <taxon>Bosea</taxon>
    </lineage>
</organism>
<dbReference type="InterPro" id="IPR003313">
    <property type="entry name" value="AraC-bd"/>
</dbReference>
<keyword evidence="8" id="KW-1185">Reference proteome</keyword>
<proteinExistence type="predicted"/>
<reference evidence="7 8" key="1">
    <citation type="journal article" date="2015" name="Antonie Van Leeuwenhoek">
        <title>Bosea vaviloviae sp. nov., a new species of slow-growing rhizobia isolated from nodules of the relict species Vavilovia formosa (Stev.) Fed.</title>
        <authorList>
            <person name="Safronova V.I."/>
            <person name="Kuznetsova I.G."/>
            <person name="Sazanova A.L."/>
            <person name="Kimeklis A.K."/>
            <person name="Belimov A.A."/>
            <person name="Andronov E.E."/>
            <person name="Pinaev A.G."/>
            <person name="Chizhevskaya E.P."/>
            <person name="Pukhaev A.R."/>
            <person name="Popov K.P."/>
            <person name="Willems A."/>
            <person name="Tikhonovich I.A."/>
        </authorList>
    </citation>
    <scope>NUCLEOTIDE SEQUENCE [LARGE SCALE GENOMIC DNA]</scope>
    <source>
        <strain evidence="7 8">Vaf18</strain>
    </source>
</reference>
<dbReference type="InterPro" id="IPR050204">
    <property type="entry name" value="AraC_XylS_family_regulators"/>
</dbReference>
<dbReference type="Pfam" id="PF12833">
    <property type="entry name" value="HTH_18"/>
    <property type="match status" value="1"/>
</dbReference>
<dbReference type="EMBL" id="CP017147">
    <property type="protein sequence ID" value="AOO82540.1"/>
    <property type="molecule type" value="Genomic_DNA"/>
</dbReference>
<dbReference type="SMART" id="SM00342">
    <property type="entry name" value="HTH_ARAC"/>
    <property type="match status" value="1"/>
</dbReference>
<evidence type="ECO:0000313" key="8">
    <source>
        <dbReference type="Proteomes" id="UP000094969"/>
    </source>
</evidence>
<dbReference type="InterPro" id="IPR037923">
    <property type="entry name" value="HTH-like"/>
</dbReference>
<dbReference type="InterPro" id="IPR018060">
    <property type="entry name" value="HTH_AraC"/>
</dbReference>
<dbReference type="GO" id="GO:0003700">
    <property type="term" value="F:DNA-binding transcription factor activity"/>
    <property type="evidence" value="ECO:0007669"/>
    <property type="project" value="InterPro"/>
</dbReference>
<dbReference type="RefSeq" id="WP_069691747.1">
    <property type="nucleotide sequence ID" value="NZ_CP017147.1"/>
</dbReference>
<dbReference type="PANTHER" id="PTHR46796">
    <property type="entry name" value="HTH-TYPE TRANSCRIPTIONAL ACTIVATOR RHAS-RELATED"/>
    <property type="match status" value="1"/>
</dbReference>
<feature type="region of interest" description="Disordered" evidence="5">
    <location>
        <begin position="1"/>
        <end position="25"/>
    </location>
</feature>
<dbReference type="PROSITE" id="PS00041">
    <property type="entry name" value="HTH_ARAC_FAMILY_1"/>
    <property type="match status" value="1"/>
</dbReference>
<dbReference type="PRINTS" id="PR00032">
    <property type="entry name" value="HTHARAC"/>
</dbReference>
<protein>
    <submittedName>
        <fullName evidence="7">AraC family transcriptional regulator</fullName>
    </submittedName>
</protein>
<dbReference type="Proteomes" id="UP000094969">
    <property type="component" value="Chromosome"/>
</dbReference>
<keyword evidence="2" id="KW-0238">DNA-binding</keyword>
<accession>A0A1D7U578</accession>
<evidence type="ECO:0000256" key="3">
    <source>
        <dbReference type="ARBA" id="ARBA00023159"/>
    </source>
</evidence>
<dbReference type="SUPFAM" id="SSF51215">
    <property type="entry name" value="Regulatory protein AraC"/>
    <property type="match status" value="1"/>
</dbReference>
<dbReference type="KEGG" id="bvv:BHK69_20715"/>